<dbReference type="Pfam" id="PF01243">
    <property type="entry name" value="PNPOx_N"/>
    <property type="match status" value="1"/>
</dbReference>
<dbReference type="SUPFAM" id="SSF50475">
    <property type="entry name" value="FMN-binding split barrel"/>
    <property type="match status" value="1"/>
</dbReference>
<dbReference type="EMBL" id="WIXK01000008">
    <property type="protein sequence ID" value="MQY43849.1"/>
    <property type="molecule type" value="Genomic_DNA"/>
</dbReference>
<name>A0A844AND6_9RHOB</name>
<protein>
    <submittedName>
        <fullName evidence="2">Pyridoxamine 5'-phosphate oxidase family protein</fullName>
    </submittedName>
</protein>
<dbReference type="RefSeq" id="WP_153548744.1">
    <property type="nucleotide sequence ID" value="NZ_WIXK01000008.1"/>
</dbReference>
<keyword evidence="3" id="KW-1185">Reference proteome</keyword>
<dbReference type="AlphaFoldDB" id="A0A844AND6"/>
<evidence type="ECO:0000313" key="3">
    <source>
        <dbReference type="Proteomes" id="UP000436694"/>
    </source>
</evidence>
<dbReference type="Gene3D" id="2.30.110.10">
    <property type="entry name" value="Electron Transport, Fmn-binding Protein, Chain A"/>
    <property type="match status" value="1"/>
</dbReference>
<dbReference type="Proteomes" id="UP000436694">
    <property type="component" value="Unassembled WGS sequence"/>
</dbReference>
<evidence type="ECO:0000259" key="1">
    <source>
        <dbReference type="Pfam" id="PF01243"/>
    </source>
</evidence>
<dbReference type="InterPro" id="IPR012349">
    <property type="entry name" value="Split_barrel_FMN-bd"/>
</dbReference>
<organism evidence="2 3">
    <name type="scientific">Tritonibacter aquimaris</name>
    <dbReference type="NCBI Taxonomy" id="2663379"/>
    <lineage>
        <taxon>Bacteria</taxon>
        <taxon>Pseudomonadati</taxon>
        <taxon>Pseudomonadota</taxon>
        <taxon>Alphaproteobacteria</taxon>
        <taxon>Rhodobacterales</taxon>
        <taxon>Paracoccaceae</taxon>
        <taxon>Tritonibacter</taxon>
    </lineage>
</organism>
<reference evidence="2 3" key="1">
    <citation type="submission" date="2019-10" db="EMBL/GenBank/DDBJ databases">
        <title>Epibacterium sp. nov., isolated from seawater.</title>
        <authorList>
            <person name="Zhang X."/>
            <person name="Li N."/>
        </authorList>
    </citation>
    <scope>NUCLEOTIDE SEQUENCE [LARGE SCALE GENOMIC DNA]</scope>
    <source>
        <strain evidence="2 3">SM1969</strain>
    </source>
</reference>
<proteinExistence type="predicted"/>
<dbReference type="InterPro" id="IPR011576">
    <property type="entry name" value="Pyridox_Oxase_N"/>
</dbReference>
<comment type="caution">
    <text evidence="2">The sequence shown here is derived from an EMBL/GenBank/DDBJ whole genome shotgun (WGS) entry which is preliminary data.</text>
</comment>
<dbReference type="PANTHER" id="PTHR40660:SF1">
    <property type="entry name" value="5'-PHOSPHATE OXIDASE PUTATIVE DOMAIN-CONTAINING PROTEIN-RELATED"/>
    <property type="match status" value="1"/>
</dbReference>
<gene>
    <name evidence="2" type="ORF">GG681_14480</name>
</gene>
<dbReference type="PANTHER" id="PTHR40660">
    <property type="entry name" value="5'-PHOSPHATE OXIDASE PUTATIVE DOMAIN-CONTAINING PROTEIN-RELATED"/>
    <property type="match status" value="1"/>
</dbReference>
<accession>A0A844AND6</accession>
<evidence type="ECO:0000313" key="2">
    <source>
        <dbReference type="EMBL" id="MQY43849.1"/>
    </source>
</evidence>
<feature type="domain" description="Pyridoxamine 5'-phosphate oxidase N-terminal" evidence="1">
    <location>
        <begin position="2"/>
        <end position="109"/>
    </location>
</feature>
<sequence>MITKSAKELIETWPLGFVASVDGEGRPNVSPKGTFVVLDDSTIAYADIRSPNTRANLAARPDVDVNFVDVLTRRGLHISGSARFVSRASEEYQMLRAPFSRRWSELEPQAEGLVLITVSACRPICTPAYDVGSEQDELRRHWMQHVQNVNIRHKSKEVAEC</sequence>